<feature type="domain" description="EamA" evidence="4">
    <location>
        <begin position="152"/>
        <end position="284"/>
    </location>
</feature>
<dbReference type="Proteomes" id="UP001595279">
    <property type="component" value="Unassembled WGS sequence"/>
</dbReference>
<dbReference type="EMBL" id="JBHRSA010000046">
    <property type="protein sequence ID" value="MFC3041174.1"/>
    <property type="molecule type" value="Genomic_DNA"/>
</dbReference>
<name>A0ABV7CYA3_9BACI</name>
<dbReference type="SUPFAM" id="SSF103481">
    <property type="entry name" value="Multidrug resistance efflux transporter EmrE"/>
    <property type="match status" value="2"/>
</dbReference>
<dbReference type="Pfam" id="PF00892">
    <property type="entry name" value="EamA"/>
    <property type="match status" value="2"/>
</dbReference>
<feature type="transmembrane region" description="Helical" evidence="3">
    <location>
        <begin position="122"/>
        <end position="139"/>
    </location>
</feature>
<feature type="transmembrane region" description="Helical" evidence="3">
    <location>
        <begin position="94"/>
        <end position="115"/>
    </location>
</feature>
<protein>
    <submittedName>
        <fullName evidence="5">DMT family transporter</fullName>
    </submittedName>
</protein>
<evidence type="ECO:0000256" key="3">
    <source>
        <dbReference type="SAM" id="Phobius"/>
    </source>
</evidence>
<feature type="domain" description="EamA" evidence="4">
    <location>
        <begin position="5"/>
        <end position="138"/>
    </location>
</feature>
<dbReference type="RefSeq" id="WP_390273352.1">
    <property type="nucleotide sequence ID" value="NZ_JBHRSA010000046.1"/>
</dbReference>
<keyword evidence="6" id="KW-1185">Reference proteome</keyword>
<feature type="transmembrane region" description="Helical" evidence="3">
    <location>
        <begin position="182"/>
        <end position="201"/>
    </location>
</feature>
<gene>
    <name evidence="5" type="ORF">ACFOGI_13075</name>
</gene>
<keyword evidence="3" id="KW-0812">Transmembrane</keyword>
<keyword evidence="3" id="KW-0472">Membrane</keyword>
<feature type="transmembrane region" description="Helical" evidence="3">
    <location>
        <begin position="39"/>
        <end position="56"/>
    </location>
</feature>
<dbReference type="InterPro" id="IPR037185">
    <property type="entry name" value="EmrE-like"/>
</dbReference>
<dbReference type="InterPro" id="IPR000620">
    <property type="entry name" value="EamA_dom"/>
</dbReference>
<reference evidence="6" key="1">
    <citation type="journal article" date="2019" name="Int. J. Syst. Evol. Microbiol.">
        <title>The Global Catalogue of Microorganisms (GCM) 10K type strain sequencing project: providing services to taxonomists for standard genome sequencing and annotation.</title>
        <authorList>
            <consortium name="The Broad Institute Genomics Platform"/>
            <consortium name="The Broad Institute Genome Sequencing Center for Infectious Disease"/>
            <person name="Wu L."/>
            <person name="Ma J."/>
        </authorList>
    </citation>
    <scope>NUCLEOTIDE SEQUENCE [LARGE SCALE GENOMIC DNA]</scope>
    <source>
        <strain evidence="6">KCTC 13128</strain>
    </source>
</reference>
<organism evidence="5 6">
    <name type="scientific">Virgibacillus xinjiangensis</name>
    <dbReference type="NCBI Taxonomy" id="393090"/>
    <lineage>
        <taxon>Bacteria</taxon>
        <taxon>Bacillati</taxon>
        <taxon>Bacillota</taxon>
        <taxon>Bacilli</taxon>
        <taxon>Bacillales</taxon>
        <taxon>Bacillaceae</taxon>
        <taxon>Virgibacillus</taxon>
    </lineage>
</organism>
<dbReference type="PANTHER" id="PTHR22911">
    <property type="entry name" value="ACYL-MALONYL CONDENSING ENZYME-RELATED"/>
    <property type="match status" value="1"/>
</dbReference>
<comment type="similarity">
    <text evidence="2">Belongs to the EamA transporter family.</text>
</comment>
<comment type="subcellular location">
    <subcellularLocation>
        <location evidence="1">Endomembrane system</location>
        <topology evidence="1">Multi-pass membrane protein</topology>
    </subcellularLocation>
</comment>
<evidence type="ECO:0000256" key="2">
    <source>
        <dbReference type="ARBA" id="ARBA00007362"/>
    </source>
</evidence>
<evidence type="ECO:0000313" key="5">
    <source>
        <dbReference type="EMBL" id="MFC3041174.1"/>
    </source>
</evidence>
<keyword evidence="3" id="KW-1133">Transmembrane helix</keyword>
<feature type="transmembrane region" description="Helical" evidence="3">
    <location>
        <begin position="213"/>
        <end position="236"/>
    </location>
</feature>
<accession>A0ABV7CYA3</accession>
<dbReference type="PANTHER" id="PTHR22911:SF137">
    <property type="entry name" value="SOLUTE CARRIER FAMILY 35 MEMBER G2-RELATED"/>
    <property type="match status" value="1"/>
</dbReference>
<feature type="transmembrane region" description="Helical" evidence="3">
    <location>
        <begin position="243"/>
        <end position="263"/>
    </location>
</feature>
<proteinExistence type="inferred from homology"/>
<comment type="caution">
    <text evidence="5">The sequence shown here is derived from an EMBL/GenBank/DDBJ whole genome shotgun (WGS) entry which is preliminary data.</text>
</comment>
<evidence type="ECO:0000256" key="1">
    <source>
        <dbReference type="ARBA" id="ARBA00004127"/>
    </source>
</evidence>
<feature type="transmembrane region" description="Helical" evidence="3">
    <location>
        <begin position="269"/>
        <end position="288"/>
    </location>
</feature>
<sequence>MNKNRGVLFVLVGAASFGFTPVFVKTAFANGYSLGQLNIAQMAIAFLFLWGIAIVRRSSFKGINRVSIVRLLVTGAFVGLTSVFYYASIQYLPASLAIILLFQFVWIGMVFEWVFTNIKPTILTLGAIALILTGVFFASDFVGGTIQDVPVIGVVLGLLAAFSYAGFIFFSGKAATTVDPWVRSATMVTGSLILVTILFMGDIPDVPAGGPELWLLAAGVGLFGAVLPPLFFAMGAHQVPDGLANILSSVELPVAIISASLILSEEITVLQWAGILLIIGAIVMNELGSMKLKYRMK</sequence>
<feature type="transmembrane region" description="Helical" evidence="3">
    <location>
        <begin position="68"/>
        <end position="88"/>
    </location>
</feature>
<evidence type="ECO:0000259" key="4">
    <source>
        <dbReference type="Pfam" id="PF00892"/>
    </source>
</evidence>
<feature type="transmembrane region" description="Helical" evidence="3">
    <location>
        <begin position="151"/>
        <end position="170"/>
    </location>
</feature>
<evidence type="ECO:0000313" key="6">
    <source>
        <dbReference type="Proteomes" id="UP001595279"/>
    </source>
</evidence>